<dbReference type="GeneID" id="120274163"/>
<name>A0AB40CEZ9_DIOCR</name>
<accession>A0AB40CEZ9</accession>
<keyword evidence="1" id="KW-1185">Reference proteome</keyword>
<evidence type="ECO:0000313" key="2">
    <source>
        <dbReference type="RefSeq" id="XP_039136863.1"/>
    </source>
</evidence>
<evidence type="ECO:0000313" key="1">
    <source>
        <dbReference type="Proteomes" id="UP001515500"/>
    </source>
</evidence>
<dbReference type="RefSeq" id="XP_039136863.1">
    <property type="nucleotide sequence ID" value="XM_039280929.1"/>
</dbReference>
<organism evidence="1 2">
    <name type="scientific">Dioscorea cayennensis subsp. rotundata</name>
    <name type="common">White Guinea yam</name>
    <name type="synonym">Dioscorea rotundata</name>
    <dbReference type="NCBI Taxonomy" id="55577"/>
    <lineage>
        <taxon>Eukaryota</taxon>
        <taxon>Viridiplantae</taxon>
        <taxon>Streptophyta</taxon>
        <taxon>Embryophyta</taxon>
        <taxon>Tracheophyta</taxon>
        <taxon>Spermatophyta</taxon>
        <taxon>Magnoliopsida</taxon>
        <taxon>Liliopsida</taxon>
        <taxon>Dioscoreales</taxon>
        <taxon>Dioscoreaceae</taxon>
        <taxon>Dioscorea</taxon>
    </lineage>
</organism>
<gene>
    <name evidence="2" type="primary">LOC120274163</name>
</gene>
<proteinExistence type="predicted"/>
<dbReference type="AlphaFoldDB" id="A0AB40CEZ9"/>
<sequence length="185" mass="20612">MNHVREYSHSKFSQNGKQLIINNFSYTDSPFLFVATAGNYGSDLFGAGFFIADSNSQFIFASCCNNPAESIIEAEALALLAALGCIFVFDLQIKTIFIASFELHGFLKAGNHHHSWRLNPLLTSINDYLAELGCPQLHIIPHTWMTAAASLALHGLNSHVLTLFHQGRELPYWLMKQLKKNGITL</sequence>
<reference evidence="2" key="1">
    <citation type="submission" date="2025-08" db="UniProtKB">
        <authorList>
            <consortium name="RefSeq"/>
        </authorList>
    </citation>
    <scope>IDENTIFICATION</scope>
</reference>
<protein>
    <submittedName>
        <fullName evidence="2">Uncharacterized protein LOC120274163</fullName>
    </submittedName>
</protein>
<dbReference type="Proteomes" id="UP001515500">
    <property type="component" value="Chromosome 12"/>
</dbReference>